<dbReference type="EMBL" id="KZ505815">
    <property type="protein sequence ID" value="PKU44611.1"/>
    <property type="molecule type" value="Genomic_DNA"/>
</dbReference>
<protein>
    <submittedName>
        <fullName evidence="1">Uncharacterized protein</fullName>
    </submittedName>
</protein>
<sequence>MPPLRRVPFAPRGSGHELCLSPGTGSEVFAKDTLLTAKIANIWICKASAHTEPPKICMVFFLYKIKTLAFINIIWIKRAESVGICSQHLEFGPGQLTDYMFCKTIRLDVLR</sequence>
<gene>
    <name evidence="1" type="ORF">llap_5092</name>
</gene>
<proteinExistence type="predicted"/>
<reference evidence="2" key="2">
    <citation type="submission" date="2017-12" db="EMBL/GenBank/DDBJ databases">
        <title>Genome sequence of the Bar-tailed Godwit (Limosa lapponica baueri).</title>
        <authorList>
            <person name="Lima N.C.B."/>
            <person name="Parody-Merino A.M."/>
            <person name="Battley P.F."/>
            <person name="Fidler A.E."/>
            <person name="Prosdocimi F."/>
        </authorList>
    </citation>
    <scope>NUCLEOTIDE SEQUENCE [LARGE SCALE GENOMIC DNA]</scope>
</reference>
<evidence type="ECO:0000313" key="2">
    <source>
        <dbReference type="Proteomes" id="UP000233556"/>
    </source>
</evidence>
<dbReference type="AlphaFoldDB" id="A0A2I0UEZ5"/>
<evidence type="ECO:0000313" key="1">
    <source>
        <dbReference type="EMBL" id="PKU44611.1"/>
    </source>
</evidence>
<reference evidence="2" key="1">
    <citation type="submission" date="2017-11" db="EMBL/GenBank/DDBJ databases">
        <authorList>
            <person name="Lima N.C."/>
            <person name="Parody-Merino A.M."/>
            <person name="Battley P.F."/>
            <person name="Fidler A.E."/>
            <person name="Prosdocimi F."/>
        </authorList>
    </citation>
    <scope>NUCLEOTIDE SEQUENCE [LARGE SCALE GENOMIC DNA]</scope>
</reference>
<name>A0A2I0UEZ5_LIMLA</name>
<keyword evidence="2" id="KW-1185">Reference proteome</keyword>
<organism evidence="1 2">
    <name type="scientific">Limosa lapponica baueri</name>
    <dbReference type="NCBI Taxonomy" id="1758121"/>
    <lineage>
        <taxon>Eukaryota</taxon>
        <taxon>Metazoa</taxon>
        <taxon>Chordata</taxon>
        <taxon>Craniata</taxon>
        <taxon>Vertebrata</taxon>
        <taxon>Euteleostomi</taxon>
        <taxon>Archelosauria</taxon>
        <taxon>Archosauria</taxon>
        <taxon>Dinosauria</taxon>
        <taxon>Saurischia</taxon>
        <taxon>Theropoda</taxon>
        <taxon>Coelurosauria</taxon>
        <taxon>Aves</taxon>
        <taxon>Neognathae</taxon>
        <taxon>Neoaves</taxon>
        <taxon>Charadriiformes</taxon>
        <taxon>Scolopacidae</taxon>
        <taxon>Limosa</taxon>
    </lineage>
</organism>
<dbReference type="Proteomes" id="UP000233556">
    <property type="component" value="Unassembled WGS sequence"/>
</dbReference>
<accession>A0A2I0UEZ5</accession>